<dbReference type="SMART" id="SM00255">
    <property type="entry name" value="TIR"/>
    <property type="match status" value="1"/>
</dbReference>
<name>A0A9P1I764_9PELO</name>
<dbReference type="Gene3D" id="3.80.10.10">
    <property type="entry name" value="Ribonuclease Inhibitor"/>
    <property type="match status" value="5"/>
</dbReference>
<dbReference type="SMART" id="SM00369">
    <property type="entry name" value="LRR_TYP"/>
    <property type="match status" value="13"/>
</dbReference>
<keyword evidence="5 12" id="KW-0732">Signal</keyword>
<dbReference type="OrthoDB" id="2015831at2759"/>
<organism evidence="14 15">
    <name type="scientific">Caenorhabditis angaria</name>
    <dbReference type="NCBI Taxonomy" id="860376"/>
    <lineage>
        <taxon>Eukaryota</taxon>
        <taxon>Metazoa</taxon>
        <taxon>Ecdysozoa</taxon>
        <taxon>Nematoda</taxon>
        <taxon>Chromadorea</taxon>
        <taxon>Rhabditida</taxon>
        <taxon>Rhabditina</taxon>
        <taxon>Rhabditomorpha</taxon>
        <taxon>Rhabditoidea</taxon>
        <taxon>Rhabditidae</taxon>
        <taxon>Peloderinae</taxon>
        <taxon>Caenorhabditis</taxon>
    </lineage>
</organism>
<dbReference type="InterPro" id="IPR032675">
    <property type="entry name" value="LRR_dom_sf"/>
</dbReference>
<evidence type="ECO:0000256" key="11">
    <source>
        <dbReference type="SAM" id="Phobius"/>
    </source>
</evidence>
<evidence type="ECO:0000256" key="9">
    <source>
        <dbReference type="ARBA" id="ARBA00023170"/>
    </source>
</evidence>
<feature type="signal peptide" evidence="12">
    <location>
        <begin position="1"/>
        <end position="24"/>
    </location>
</feature>
<keyword evidence="3" id="KW-0433">Leucine-rich repeat</keyword>
<evidence type="ECO:0000256" key="2">
    <source>
        <dbReference type="ARBA" id="ARBA00009634"/>
    </source>
</evidence>
<evidence type="ECO:0000256" key="1">
    <source>
        <dbReference type="ARBA" id="ARBA00004167"/>
    </source>
</evidence>
<dbReference type="Proteomes" id="UP001152747">
    <property type="component" value="Unassembled WGS sequence"/>
</dbReference>
<comment type="similarity">
    <text evidence="2">Belongs to the Toll-like receptor family.</text>
</comment>
<evidence type="ECO:0000259" key="13">
    <source>
        <dbReference type="PROSITE" id="PS50104"/>
    </source>
</evidence>
<keyword evidence="15" id="KW-1185">Reference proteome</keyword>
<feature type="chain" id="PRO_5040213303" description="TIR domain-containing protein" evidence="12">
    <location>
        <begin position="25"/>
        <end position="1241"/>
    </location>
</feature>
<keyword evidence="7 11" id="KW-1133">Transmembrane helix</keyword>
<dbReference type="PANTHER" id="PTHR24365">
    <property type="entry name" value="TOLL-LIKE RECEPTOR"/>
    <property type="match status" value="1"/>
</dbReference>
<keyword evidence="4 11" id="KW-0812">Transmembrane</keyword>
<keyword evidence="8 11" id="KW-0472">Membrane</keyword>
<dbReference type="EMBL" id="CANHGI010000001">
    <property type="protein sequence ID" value="CAI5439758.1"/>
    <property type="molecule type" value="Genomic_DNA"/>
</dbReference>
<gene>
    <name evidence="14" type="ORF">CAMP_LOCUS2395</name>
</gene>
<dbReference type="InterPro" id="IPR003591">
    <property type="entry name" value="Leu-rich_rpt_typical-subtyp"/>
</dbReference>
<dbReference type="InterPro" id="IPR000157">
    <property type="entry name" value="TIR_dom"/>
</dbReference>
<dbReference type="InterPro" id="IPR035897">
    <property type="entry name" value="Toll_tir_struct_dom_sf"/>
</dbReference>
<dbReference type="SUPFAM" id="SSF52047">
    <property type="entry name" value="RNI-like"/>
    <property type="match status" value="1"/>
</dbReference>
<protein>
    <recommendedName>
        <fullName evidence="13">TIR domain-containing protein</fullName>
    </recommendedName>
</protein>
<keyword evidence="10" id="KW-0325">Glycoprotein</keyword>
<evidence type="ECO:0000256" key="6">
    <source>
        <dbReference type="ARBA" id="ARBA00022737"/>
    </source>
</evidence>
<proteinExistence type="inferred from homology"/>
<accession>A0A9P1I764</accession>
<dbReference type="GO" id="GO:0007165">
    <property type="term" value="P:signal transduction"/>
    <property type="evidence" value="ECO:0007669"/>
    <property type="project" value="InterPro"/>
</dbReference>
<dbReference type="PROSITE" id="PS50104">
    <property type="entry name" value="TIR"/>
    <property type="match status" value="1"/>
</dbReference>
<dbReference type="GO" id="GO:0005886">
    <property type="term" value="C:plasma membrane"/>
    <property type="evidence" value="ECO:0007669"/>
    <property type="project" value="TreeGrafter"/>
</dbReference>
<sequence>MRNNLSPLLILFLFLIFQRGISRAEENCPESCKCQPDANQPTHLQVTCNLLVSSSPKIHRISQQIRSLILTCADDTKIRLAADFLDGCTSLNNLRIEACLLPEKLFDNDSAANLRSLEIKNGRHLELTENLLQPLTRLEKLHVVESKNVPEITEKLLCALPNLQVLNLSTNTMPTLSRAESCIAQQLLIVDLSRNELRDVRNFLGGAPNIRQLSISQNFLQKIDDLSTLTPLLQQIDAESNEIADFSASSALPPTLVHINLAQNRLLQIPEVILSLPDLVALNLSGNAVSGENATRFASNDIEMFDISKNRLKNLPEEWLAGSQKSLVNLKLDANLIEKFEPGISFENFTNLQILDLSSNLLETLPASLFSSKNQKLSQILLANNSLTQIEPESLSGLKLDLLDLSENRLEDIPVELAQVDALKRVDLRRNRINKLAQNVLNRVKLLHYVDLSENLLQSIGPLVFTNSPDLHTLDLSKNEISLLFKDAFAKCPKLRKIVLKNNRIQSIDEGLLEANSLKKLDLSENRLVVLKWSALPDNLEHLQADKNSINLLTAAGRMSLKSISLTDNQISLLSGEQIPNSVENLDFSRNRINHLTKSTFSQKLQLRKVNLAENLIEILDGEAIKINGNVHPIRMNLLGNPLHCSCQMMWILENEELRGKNPAKVLLENRANTTCRHVIHKSQISLTSIQKDDLLCEYQQICEPDCICCQYENCDCKSVCPNQCECFRDNEFRQNIVRCEKKKSGNSSSSSSAANSSGSREFVVSILPVFATDITLTNLDLPQLRRNSFFGRTRLQTLRINGTGLRSIQAKAFKSLPGLKTLDLSNNLLLELNGDEFEHLNEVQQVFLNGNRLRQLSRKVVERFPKLRFLTLHNNSFEDIPAALSGTVSGTLSGISLSGNPLRCDCSAANGAGHHQQINRYGPPIIEHNAAEWMSMSRHLVVDAAKVECVENVTKAFMTNDTTILSGYPPNFNHDIFVMPIDEFLREYNVSICVPYSSGFFGQDPQNSIIFIALAVALSILMCLAVILAISFIRKSHDAINQRRYKATSSLNCSTSAGSSPLPIPLLSYHAFVSYSKKDEKMVFDQLCRPLEDDDYQLCLLHRDGPSWNSNLHAISDELIAQMESAQCLILVLTRNFLENEWKTLQIKTSHQLFSKNRQKRVIAVLADDVDANLLDEELGQILRKHTRIDMKSHLFWTLLHSSLPNRLPLNHHHHSSKNSDDSGSQVYSDIYGIVPSDVV</sequence>
<evidence type="ECO:0000256" key="12">
    <source>
        <dbReference type="SAM" id="SignalP"/>
    </source>
</evidence>
<feature type="transmembrane region" description="Helical" evidence="11">
    <location>
        <begin position="1010"/>
        <end position="1034"/>
    </location>
</feature>
<evidence type="ECO:0000313" key="15">
    <source>
        <dbReference type="Proteomes" id="UP001152747"/>
    </source>
</evidence>
<evidence type="ECO:0000256" key="8">
    <source>
        <dbReference type="ARBA" id="ARBA00023136"/>
    </source>
</evidence>
<dbReference type="SUPFAM" id="SSF52058">
    <property type="entry name" value="L domain-like"/>
    <property type="match status" value="1"/>
</dbReference>
<evidence type="ECO:0000256" key="4">
    <source>
        <dbReference type="ARBA" id="ARBA00022692"/>
    </source>
</evidence>
<comment type="subcellular location">
    <subcellularLocation>
        <location evidence="1">Membrane</location>
        <topology evidence="1">Single-pass membrane protein</topology>
    </subcellularLocation>
</comment>
<keyword evidence="9" id="KW-0675">Receptor</keyword>
<dbReference type="Pfam" id="PF13855">
    <property type="entry name" value="LRR_8"/>
    <property type="match status" value="3"/>
</dbReference>
<dbReference type="PANTHER" id="PTHR24365:SF541">
    <property type="entry name" value="PROTEIN TOLL-RELATED"/>
    <property type="match status" value="1"/>
</dbReference>
<dbReference type="SUPFAM" id="SSF52200">
    <property type="entry name" value="Toll/Interleukin receptor TIR domain"/>
    <property type="match status" value="1"/>
</dbReference>
<dbReference type="Gene3D" id="3.40.50.10140">
    <property type="entry name" value="Toll/interleukin-1 receptor homology (TIR) domain"/>
    <property type="match status" value="1"/>
</dbReference>
<comment type="caution">
    <text evidence="14">The sequence shown here is derived from an EMBL/GenBank/DDBJ whole genome shotgun (WGS) entry which is preliminary data.</text>
</comment>
<evidence type="ECO:0000313" key="14">
    <source>
        <dbReference type="EMBL" id="CAI5439758.1"/>
    </source>
</evidence>
<dbReference type="PROSITE" id="PS51450">
    <property type="entry name" value="LRR"/>
    <property type="match status" value="4"/>
</dbReference>
<feature type="domain" description="TIR" evidence="13">
    <location>
        <begin position="1068"/>
        <end position="1192"/>
    </location>
</feature>
<dbReference type="InterPro" id="IPR001611">
    <property type="entry name" value="Leu-rich_rpt"/>
</dbReference>
<dbReference type="Pfam" id="PF13676">
    <property type="entry name" value="TIR_2"/>
    <property type="match status" value="1"/>
</dbReference>
<evidence type="ECO:0000256" key="5">
    <source>
        <dbReference type="ARBA" id="ARBA00022729"/>
    </source>
</evidence>
<evidence type="ECO:0000256" key="7">
    <source>
        <dbReference type="ARBA" id="ARBA00022989"/>
    </source>
</evidence>
<dbReference type="GO" id="GO:0038023">
    <property type="term" value="F:signaling receptor activity"/>
    <property type="evidence" value="ECO:0007669"/>
    <property type="project" value="TreeGrafter"/>
</dbReference>
<reference evidence="14" key="1">
    <citation type="submission" date="2022-11" db="EMBL/GenBank/DDBJ databases">
        <authorList>
            <person name="Kikuchi T."/>
        </authorList>
    </citation>
    <scope>NUCLEOTIDE SEQUENCE</scope>
    <source>
        <strain evidence="14">PS1010</strain>
    </source>
</reference>
<evidence type="ECO:0000256" key="3">
    <source>
        <dbReference type="ARBA" id="ARBA00022614"/>
    </source>
</evidence>
<keyword evidence="6" id="KW-0677">Repeat</keyword>
<evidence type="ECO:0000256" key="10">
    <source>
        <dbReference type="ARBA" id="ARBA00023180"/>
    </source>
</evidence>
<dbReference type="AlphaFoldDB" id="A0A9P1I764"/>